<feature type="region of interest" description="Disordered" evidence="1">
    <location>
        <begin position="77"/>
        <end position="108"/>
    </location>
</feature>
<reference evidence="2" key="2">
    <citation type="submission" date="2021-02" db="EMBL/GenBank/DDBJ databases">
        <authorList>
            <person name="Kimball J.A."/>
            <person name="Haas M.W."/>
            <person name="Macchietto M."/>
            <person name="Kono T."/>
            <person name="Duquette J."/>
            <person name="Shao M."/>
        </authorList>
    </citation>
    <scope>NUCLEOTIDE SEQUENCE</scope>
    <source>
        <tissue evidence="2">Fresh leaf tissue</tissue>
    </source>
</reference>
<comment type="caution">
    <text evidence="2">The sequence shown here is derived from an EMBL/GenBank/DDBJ whole genome shotgun (WGS) entry which is preliminary data.</text>
</comment>
<evidence type="ECO:0000313" key="3">
    <source>
        <dbReference type="Proteomes" id="UP000729402"/>
    </source>
</evidence>
<reference evidence="2" key="1">
    <citation type="journal article" date="2021" name="bioRxiv">
        <title>Whole Genome Assembly and Annotation of Northern Wild Rice, Zizania palustris L., Supports a Whole Genome Duplication in the Zizania Genus.</title>
        <authorList>
            <person name="Haas M."/>
            <person name="Kono T."/>
            <person name="Macchietto M."/>
            <person name="Millas R."/>
            <person name="McGilp L."/>
            <person name="Shao M."/>
            <person name="Duquette J."/>
            <person name="Hirsch C.N."/>
            <person name="Kimball J."/>
        </authorList>
    </citation>
    <scope>NUCLEOTIDE SEQUENCE</scope>
    <source>
        <tissue evidence="2">Fresh leaf tissue</tissue>
    </source>
</reference>
<evidence type="ECO:0000313" key="2">
    <source>
        <dbReference type="EMBL" id="KAG8081788.1"/>
    </source>
</evidence>
<dbReference type="EMBL" id="JAAALK010000086">
    <property type="protein sequence ID" value="KAG8081788.1"/>
    <property type="molecule type" value="Genomic_DNA"/>
</dbReference>
<evidence type="ECO:0000256" key="1">
    <source>
        <dbReference type="SAM" id="MobiDB-lite"/>
    </source>
</evidence>
<gene>
    <name evidence="2" type="ORF">GUJ93_ZPchr0014g46770</name>
</gene>
<dbReference type="AlphaFoldDB" id="A0A8J5TFM9"/>
<protein>
    <submittedName>
        <fullName evidence="2">Uncharacterized protein</fullName>
    </submittedName>
</protein>
<organism evidence="2 3">
    <name type="scientific">Zizania palustris</name>
    <name type="common">Northern wild rice</name>
    <dbReference type="NCBI Taxonomy" id="103762"/>
    <lineage>
        <taxon>Eukaryota</taxon>
        <taxon>Viridiplantae</taxon>
        <taxon>Streptophyta</taxon>
        <taxon>Embryophyta</taxon>
        <taxon>Tracheophyta</taxon>
        <taxon>Spermatophyta</taxon>
        <taxon>Magnoliopsida</taxon>
        <taxon>Liliopsida</taxon>
        <taxon>Poales</taxon>
        <taxon>Poaceae</taxon>
        <taxon>BOP clade</taxon>
        <taxon>Oryzoideae</taxon>
        <taxon>Oryzeae</taxon>
        <taxon>Zizaniinae</taxon>
        <taxon>Zizania</taxon>
    </lineage>
</organism>
<keyword evidence="3" id="KW-1185">Reference proteome</keyword>
<dbReference type="Proteomes" id="UP000729402">
    <property type="component" value="Unassembled WGS sequence"/>
</dbReference>
<sequence>MVPPRLLTRSVVVPCRVVGAPGDRSNGAEVPSDCYGMRIPSGSGSLGGHRRRFCAPHPRGADHLCLYGPHLGGLRQPSSVSACRGRAGRGGKAGADASTRRGKAGRGR</sequence>
<accession>A0A8J5TFM9</accession>
<name>A0A8J5TFM9_ZIZPA</name>
<proteinExistence type="predicted"/>